<gene>
    <name evidence="2" type="ORF">DFR67_1386</name>
</gene>
<organism evidence="2 3">
    <name type="scientific">Williamsia limnetica</name>
    <dbReference type="NCBI Taxonomy" id="882452"/>
    <lineage>
        <taxon>Bacteria</taxon>
        <taxon>Bacillati</taxon>
        <taxon>Actinomycetota</taxon>
        <taxon>Actinomycetes</taxon>
        <taxon>Mycobacteriales</taxon>
        <taxon>Nocardiaceae</taxon>
        <taxon>Williamsia</taxon>
    </lineage>
</organism>
<dbReference type="Proteomes" id="UP000247591">
    <property type="component" value="Unassembled WGS sequence"/>
</dbReference>
<comment type="caution">
    <text evidence="2">The sequence shown here is derived from an EMBL/GenBank/DDBJ whole genome shotgun (WGS) entry which is preliminary data.</text>
</comment>
<name>A0A318R9L2_WILLI</name>
<evidence type="ECO:0000313" key="3">
    <source>
        <dbReference type="Proteomes" id="UP000247591"/>
    </source>
</evidence>
<protein>
    <submittedName>
        <fullName evidence="2">Tellurite resistance protein TerA</fullName>
    </submittedName>
</protein>
<accession>A0A318R9L2</accession>
<dbReference type="RefSeq" id="WP_110473096.1">
    <property type="nucleotide sequence ID" value="NZ_QJSP01000038.1"/>
</dbReference>
<dbReference type="Gene3D" id="2.60.60.30">
    <property type="entry name" value="sav2460 like domains"/>
    <property type="match status" value="1"/>
</dbReference>
<dbReference type="AlphaFoldDB" id="A0A318R9L2"/>
<feature type="region of interest" description="Disordered" evidence="1">
    <location>
        <begin position="1"/>
        <end position="30"/>
    </location>
</feature>
<dbReference type="OrthoDB" id="2079357at2"/>
<evidence type="ECO:0000256" key="1">
    <source>
        <dbReference type="SAM" id="MobiDB-lite"/>
    </source>
</evidence>
<proteinExistence type="predicted"/>
<reference evidence="2 3" key="1">
    <citation type="submission" date="2018-06" db="EMBL/GenBank/DDBJ databases">
        <title>Genomic Encyclopedia of Type Strains, Phase IV (KMG-IV): sequencing the most valuable type-strain genomes for metagenomic binning, comparative biology and taxonomic classification.</title>
        <authorList>
            <person name="Goeker M."/>
        </authorList>
    </citation>
    <scope>NUCLEOTIDE SEQUENCE [LARGE SCALE GENOMIC DNA]</scope>
    <source>
        <strain evidence="2 3">DSM 45521</strain>
    </source>
</reference>
<evidence type="ECO:0000313" key="2">
    <source>
        <dbReference type="EMBL" id="PYE11137.1"/>
    </source>
</evidence>
<keyword evidence="3" id="KW-1185">Reference proteome</keyword>
<sequence>MAIDYTKRPQSNPTPQASPPASPSTAPAAGSSVNLSKIALTKSSPTVSLAKAGASGGTIRINLNWAQASGSGGGFFKRKSGVDLDLRCLYELADGSLGGVGALDRNFGSLEQRPFIKLDQDDRSGSAVSGENMFVNLADPAVFRRILVFADIYEGSPNWAAVDGVVTVESQFGPPIEVRMDSKKNNLRTASIALIESGPHGVTITRAVDYFSGGDKMDKHFRWGLNWGRGSK</sequence>
<dbReference type="InterPro" id="IPR003325">
    <property type="entry name" value="TerD"/>
</dbReference>
<dbReference type="CDD" id="cd06974">
    <property type="entry name" value="TerD_like"/>
    <property type="match status" value="1"/>
</dbReference>
<dbReference type="EMBL" id="QJSP01000038">
    <property type="protein sequence ID" value="PYE11137.1"/>
    <property type="molecule type" value="Genomic_DNA"/>
</dbReference>